<protein>
    <submittedName>
        <fullName evidence="1">Uncharacterized protein</fullName>
    </submittedName>
</protein>
<keyword evidence="2" id="KW-1185">Reference proteome</keyword>
<accession>A0A9P6NNN5</accession>
<dbReference type="Proteomes" id="UP000886653">
    <property type="component" value="Unassembled WGS sequence"/>
</dbReference>
<organism evidence="1 2">
    <name type="scientific">Cronartium quercuum f. sp. fusiforme G11</name>
    <dbReference type="NCBI Taxonomy" id="708437"/>
    <lineage>
        <taxon>Eukaryota</taxon>
        <taxon>Fungi</taxon>
        <taxon>Dikarya</taxon>
        <taxon>Basidiomycota</taxon>
        <taxon>Pucciniomycotina</taxon>
        <taxon>Pucciniomycetes</taxon>
        <taxon>Pucciniales</taxon>
        <taxon>Coleosporiaceae</taxon>
        <taxon>Cronartium</taxon>
    </lineage>
</organism>
<evidence type="ECO:0000313" key="1">
    <source>
        <dbReference type="EMBL" id="KAG0149353.1"/>
    </source>
</evidence>
<dbReference type="EMBL" id="MU167228">
    <property type="protein sequence ID" value="KAG0149353.1"/>
    <property type="molecule type" value="Genomic_DNA"/>
</dbReference>
<evidence type="ECO:0000313" key="2">
    <source>
        <dbReference type="Proteomes" id="UP000886653"/>
    </source>
</evidence>
<name>A0A9P6NNN5_9BASI</name>
<gene>
    <name evidence="1" type="ORF">CROQUDRAFT_329244</name>
</gene>
<proteinExistence type="predicted"/>
<dbReference type="AlphaFoldDB" id="A0A9P6NNN5"/>
<comment type="caution">
    <text evidence="1">The sequence shown here is derived from an EMBL/GenBank/DDBJ whole genome shotgun (WGS) entry which is preliminary data.</text>
</comment>
<sequence length="55" mass="6384">MMLSHRVSSSFFRSVFLTCASDGHASGRRLWSLTNPFHLRSSLALVWFEWLLRSV</sequence>
<reference evidence="1" key="1">
    <citation type="submission" date="2013-11" db="EMBL/GenBank/DDBJ databases">
        <title>Genome sequence of the fusiform rust pathogen reveals effectors for host alternation and coevolution with pine.</title>
        <authorList>
            <consortium name="DOE Joint Genome Institute"/>
            <person name="Smith K."/>
            <person name="Pendleton A."/>
            <person name="Kubisiak T."/>
            <person name="Anderson C."/>
            <person name="Salamov A."/>
            <person name="Aerts A."/>
            <person name="Riley R."/>
            <person name="Clum A."/>
            <person name="Lindquist E."/>
            <person name="Ence D."/>
            <person name="Campbell M."/>
            <person name="Kronenberg Z."/>
            <person name="Feau N."/>
            <person name="Dhillon B."/>
            <person name="Hamelin R."/>
            <person name="Burleigh J."/>
            <person name="Smith J."/>
            <person name="Yandell M."/>
            <person name="Nelson C."/>
            <person name="Grigoriev I."/>
            <person name="Davis J."/>
        </authorList>
    </citation>
    <scope>NUCLEOTIDE SEQUENCE</scope>
    <source>
        <strain evidence="1">G11</strain>
    </source>
</reference>